<name>A0ABU5FAY9_9BACT</name>
<dbReference type="InterPro" id="IPR030931">
    <property type="entry name" value="Group_II_RT_mat"/>
</dbReference>
<dbReference type="GO" id="GO:0003964">
    <property type="term" value="F:RNA-directed DNA polymerase activity"/>
    <property type="evidence" value="ECO:0007669"/>
    <property type="project" value="UniProtKB-KW"/>
</dbReference>
<evidence type="ECO:0000313" key="4">
    <source>
        <dbReference type="Proteomes" id="UP001272242"/>
    </source>
</evidence>
<dbReference type="PANTHER" id="PTHR34047:SF8">
    <property type="entry name" value="PROTEIN YKFC"/>
    <property type="match status" value="1"/>
</dbReference>
<dbReference type="PANTHER" id="PTHR34047">
    <property type="entry name" value="NUCLEAR INTRON MATURASE 1, MITOCHONDRIAL-RELATED"/>
    <property type="match status" value="1"/>
</dbReference>
<dbReference type="Pfam" id="PF08388">
    <property type="entry name" value="GIIM"/>
    <property type="match status" value="1"/>
</dbReference>
<gene>
    <name evidence="3" type="primary">ltrA</name>
    <name evidence="3" type="ORF">R5W23_004492</name>
</gene>
<reference evidence="4" key="1">
    <citation type="journal article" date="2023" name="Mar. Drugs">
        <title>Gemmata algarum, a Novel Planctomycete Isolated from an Algal Mat, Displays Antimicrobial Activity.</title>
        <authorList>
            <person name="Kumar G."/>
            <person name="Kallscheuer N."/>
            <person name="Kashif M."/>
            <person name="Ahamad S."/>
            <person name="Jagadeeshwari U."/>
            <person name="Pannikurungottu S."/>
            <person name="Haufschild T."/>
            <person name="Kabuu M."/>
            <person name="Sasikala C."/>
            <person name="Jogler C."/>
            <person name="Ramana C."/>
        </authorList>
    </citation>
    <scope>NUCLEOTIDE SEQUENCE [LARGE SCALE GENOMIC DNA]</scope>
    <source>
        <strain evidence="4">JC673</strain>
    </source>
</reference>
<dbReference type="CDD" id="cd01651">
    <property type="entry name" value="RT_G2_intron"/>
    <property type="match status" value="1"/>
</dbReference>
<dbReference type="InterPro" id="IPR051083">
    <property type="entry name" value="GrpII_Intron_Splice-Mob/Def"/>
</dbReference>
<dbReference type="PROSITE" id="PS50878">
    <property type="entry name" value="RT_POL"/>
    <property type="match status" value="1"/>
</dbReference>
<feature type="domain" description="Reverse transcriptase" evidence="2">
    <location>
        <begin position="78"/>
        <end position="319"/>
    </location>
</feature>
<dbReference type="Proteomes" id="UP001272242">
    <property type="component" value="Unassembled WGS sequence"/>
</dbReference>
<sequence>MSLRTPVSTVEKLQTALQAKAKADAEYRFYTLWDKVCRSDVLAEAYRRCRANRGAPGVDGETFEQIESAGVGSWLASLQEELRRQEYRPRPLLRVWIPKSNGGQRPLGIPTIRDRVVQMAVLVVIGPIFEADLCDEQYGFRSGVDAKMAVRQVHANVSRRGLCEVVDADLSDYFNTIPHGPLMRCLCRRIADGSVLSAVRRWLRAPVVERRERAEHRTTVAADTNRGAPQGGVASPLLANLYFRRFVLAWKQFGHEPRLQARVVNYADDLVICCRPGSGPGAMAAFRNLVTRLGLSVNEQKTRLVMLPEESVDFLGYTIGPFHGKGGRVYIGTRPSKKSVAKLWARIREETSSHWNWQQPAERVEALNPILRGWCGYFNQGPVGKVYRSVRRYVERRLRGWLTRREPCRGPG</sequence>
<protein>
    <submittedName>
        <fullName evidence="3">Group II intron reverse transcriptase/maturase</fullName>
        <ecNumber evidence="3">2.7.7.49</ecNumber>
    </submittedName>
</protein>
<dbReference type="InterPro" id="IPR043502">
    <property type="entry name" value="DNA/RNA_pol_sf"/>
</dbReference>
<dbReference type="RefSeq" id="WP_320689271.1">
    <property type="nucleotide sequence ID" value="NZ_JAXBLV010000228.1"/>
</dbReference>
<organism evidence="3 4">
    <name type="scientific">Gemmata algarum</name>
    <dbReference type="NCBI Taxonomy" id="2975278"/>
    <lineage>
        <taxon>Bacteria</taxon>
        <taxon>Pseudomonadati</taxon>
        <taxon>Planctomycetota</taxon>
        <taxon>Planctomycetia</taxon>
        <taxon>Gemmatales</taxon>
        <taxon>Gemmataceae</taxon>
        <taxon>Gemmata</taxon>
    </lineage>
</organism>
<dbReference type="EMBL" id="JAXBLV010000228">
    <property type="protein sequence ID" value="MDY3563009.1"/>
    <property type="molecule type" value="Genomic_DNA"/>
</dbReference>
<proteinExistence type="inferred from homology"/>
<keyword evidence="3" id="KW-0808">Transferase</keyword>
<keyword evidence="3" id="KW-0548">Nucleotidyltransferase</keyword>
<evidence type="ECO:0000259" key="2">
    <source>
        <dbReference type="PROSITE" id="PS50878"/>
    </source>
</evidence>
<dbReference type="Pfam" id="PF00078">
    <property type="entry name" value="RVT_1"/>
    <property type="match status" value="1"/>
</dbReference>
<dbReference type="NCBIfam" id="TIGR04416">
    <property type="entry name" value="group_II_RT_mat"/>
    <property type="match status" value="1"/>
</dbReference>
<keyword evidence="4" id="KW-1185">Reference proteome</keyword>
<evidence type="ECO:0000313" key="3">
    <source>
        <dbReference type="EMBL" id="MDY3563009.1"/>
    </source>
</evidence>
<dbReference type="SUPFAM" id="SSF56672">
    <property type="entry name" value="DNA/RNA polymerases"/>
    <property type="match status" value="1"/>
</dbReference>
<dbReference type="InterPro" id="IPR013597">
    <property type="entry name" value="Mat_intron_G2"/>
</dbReference>
<accession>A0ABU5FAY9</accession>
<keyword evidence="3" id="KW-0695">RNA-directed DNA polymerase</keyword>
<comment type="caution">
    <text evidence="3">The sequence shown here is derived from an EMBL/GenBank/DDBJ whole genome shotgun (WGS) entry which is preliminary data.</text>
</comment>
<dbReference type="EC" id="2.7.7.49" evidence="3"/>
<evidence type="ECO:0000256" key="1">
    <source>
        <dbReference type="ARBA" id="ARBA00034120"/>
    </source>
</evidence>
<dbReference type="InterPro" id="IPR000477">
    <property type="entry name" value="RT_dom"/>
</dbReference>
<comment type="similarity">
    <text evidence="1">Belongs to the bacterial reverse transcriptase family.</text>
</comment>